<evidence type="ECO:0000256" key="11">
    <source>
        <dbReference type="ARBA" id="ARBA00023098"/>
    </source>
</evidence>
<dbReference type="KEGG" id="bly:A2T55_01005"/>
<dbReference type="PATRIC" id="fig|1703.6.peg.2931"/>
<accession>A0A144M1C0</accession>
<keyword evidence="5" id="KW-0444">Lipid biosynthesis</keyword>
<dbReference type="Proteomes" id="UP000075950">
    <property type="component" value="Chromosome"/>
</dbReference>
<keyword evidence="10" id="KW-0460">Magnesium</keyword>
<dbReference type="Pfam" id="PF08544">
    <property type="entry name" value="GHMP_kinases_C"/>
    <property type="match status" value="1"/>
</dbReference>
<evidence type="ECO:0000313" key="17">
    <source>
        <dbReference type="EMBL" id="KHS50911.1"/>
    </source>
</evidence>
<comment type="similarity">
    <text evidence="2">Belongs to the GHMP kinase family. Mevalonate kinase subfamily.</text>
</comment>
<evidence type="ECO:0000259" key="15">
    <source>
        <dbReference type="Pfam" id="PF08544"/>
    </source>
</evidence>
<dbReference type="InterPro" id="IPR006205">
    <property type="entry name" value="Mev_gal_kin"/>
</dbReference>
<evidence type="ECO:0000256" key="13">
    <source>
        <dbReference type="SAM" id="MobiDB-lite"/>
    </source>
</evidence>
<keyword evidence="9" id="KW-0067">ATP-binding</keyword>
<dbReference type="InterPro" id="IPR036554">
    <property type="entry name" value="GHMP_kinase_C_sf"/>
</dbReference>
<feature type="region of interest" description="Disordered" evidence="13">
    <location>
        <begin position="1"/>
        <end position="38"/>
    </location>
</feature>
<dbReference type="UniPathway" id="UPA00057">
    <property type="reaction ID" value="UER00098"/>
</dbReference>
<evidence type="ECO:0000256" key="8">
    <source>
        <dbReference type="ARBA" id="ARBA00022777"/>
    </source>
</evidence>
<dbReference type="Pfam" id="PF00288">
    <property type="entry name" value="GHMP_kinases_N"/>
    <property type="match status" value="1"/>
</dbReference>
<dbReference type="GO" id="GO:0019287">
    <property type="term" value="P:isopentenyl diphosphate biosynthetic process, mevalonate pathway"/>
    <property type="evidence" value="ECO:0007669"/>
    <property type="project" value="UniProtKB-UniPathway"/>
</dbReference>
<keyword evidence="18" id="KW-1185">Reference proteome</keyword>
<gene>
    <name evidence="16" type="ORF">A2T55_01005</name>
    <name evidence="17" type="ORF">AE0388_2983</name>
</gene>
<dbReference type="InterPro" id="IPR013750">
    <property type="entry name" value="GHMP_kinase_C_dom"/>
</dbReference>
<dbReference type="InterPro" id="IPR020568">
    <property type="entry name" value="Ribosomal_Su5_D2-typ_SF"/>
</dbReference>
<evidence type="ECO:0000256" key="12">
    <source>
        <dbReference type="ARBA" id="ARBA00029438"/>
    </source>
</evidence>
<dbReference type="Gene3D" id="3.30.230.10">
    <property type="match status" value="1"/>
</dbReference>
<dbReference type="PRINTS" id="PR00959">
    <property type="entry name" value="MEVGALKINASE"/>
</dbReference>
<dbReference type="GO" id="GO:0004496">
    <property type="term" value="F:mevalonate kinase activity"/>
    <property type="evidence" value="ECO:0007669"/>
    <property type="project" value="UniProtKB-EC"/>
</dbReference>
<organism evidence="17 18">
    <name type="scientific">Brevibacterium linens</name>
    <dbReference type="NCBI Taxonomy" id="1703"/>
    <lineage>
        <taxon>Bacteria</taxon>
        <taxon>Bacillati</taxon>
        <taxon>Actinomycetota</taxon>
        <taxon>Actinomycetes</taxon>
        <taxon>Micrococcales</taxon>
        <taxon>Brevibacteriaceae</taxon>
        <taxon>Brevibacterium</taxon>
    </lineage>
</organism>
<reference evidence="17 18" key="1">
    <citation type="submission" date="2014-11" db="EMBL/GenBank/DDBJ databases">
        <title>Draft Genome Sequence of Brevibacterium linens AE038-8.</title>
        <authorList>
            <person name="Maizel D."/>
            <person name="Utturkar S.M."/>
            <person name="Brown S.D."/>
            <person name="Ferrero M."/>
            <person name="Rosen B.P."/>
        </authorList>
    </citation>
    <scope>NUCLEOTIDE SEQUENCE [LARGE SCALE GENOMIC DNA]</scope>
    <source>
        <strain evidence="17 18">AE038-8</strain>
    </source>
</reference>
<reference evidence="19" key="2">
    <citation type="submission" date="2016-03" db="EMBL/GenBank/DDBJ databases">
        <authorList>
            <person name="Ploux O."/>
        </authorList>
    </citation>
    <scope>NUCLEOTIDE SEQUENCE [LARGE SCALE GENOMIC DNA]</scope>
    <source>
        <strain evidence="19">BS258</strain>
    </source>
</reference>
<proteinExistence type="inferred from homology"/>
<dbReference type="EMBL" id="CP014869">
    <property type="protein sequence ID" value="AMT92555.1"/>
    <property type="molecule type" value="Genomic_DNA"/>
</dbReference>
<evidence type="ECO:0000313" key="19">
    <source>
        <dbReference type="Proteomes" id="UP000075950"/>
    </source>
</evidence>
<keyword evidence="6 17" id="KW-0808">Transferase</keyword>
<feature type="compositionally biased region" description="Polar residues" evidence="13">
    <location>
        <begin position="22"/>
        <end position="38"/>
    </location>
</feature>
<dbReference type="PROSITE" id="PS00627">
    <property type="entry name" value="GHMP_KINASES_ATP"/>
    <property type="match status" value="1"/>
</dbReference>
<dbReference type="EC" id="2.7.1.36" evidence="3"/>
<sequence length="343" mass="35119">MDGGTAYDGEINPQTPKPFCMHNSSQTEPSPAPQGTSQGFAHAKAILFGEHAVVYGSPAVAVPLHGLGVQADIRRSPHQETRIESQLFSGTAQTAPEPMGPVVAGLNAALKAVGDPDAEVELLIRSAIPHSRGLGSSAAVATSVARAVANLHSTAFDEETLHEIVQAAETVAHGRPSGIDAWAVAKPAPIRFQTGCAQTIDVGQRLVFVLADSGHHGSTAEAVGGVRARRDADPTRIGGMIDRLAALTDAAVDDIRSGDRATIGARMIEAHGLLGEIGVSTPTLDSLVDAATAAGARGAKLTGGGLGGCVLALADDDDSAEELAEALRKAGAPRTWTTEVRPT</sequence>
<dbReference type="GO" id="GO:0005524">
    <property type="term" value="F:ATP binding"/>
    <property type="evidence" value="ECO:0007669"/>
    <property type="project" value="UniProtKB-KW"/>
</dbReference>
<evidence type="ECO:0000256" key="9">
    <source>
        <dbReference type="ARBA" id="ARBA00022840"/>
    </source>
</evidence>
<reference evidence="16" key="3">
    <citation type="submission" date="2016-03" db="EMBL/GenBank/DDBJ databases">
        <authorList>
            <person name="Zhu Y."/>
            <person name="Sun C."/>
        </authorList>
    </citation>
    <scope>NUCLEOTIDE SEQUENCE</scope>
    <source>
        <strain evidence="16">BS258</strain>
    </source>
</reference>
<keyword evidence="11" id="KW-0443">Lipid metabolism</keyword>
<dbReference type="EMBL" id="JTJZ01000022">
    <property type="protein sequence ID" value="KHS50911.1"/>
    <property type="molecule type" value="Genomic_DNA"/>
</dbReference>
<dbReference type="SUPFAM" id="SSF54211">
    <property type="entry name" value="Ribosomal protein S5 domain 2-like"/>
    <property type="match status" value="1"/>
</dbReference>
<keyword evidence="7" id="KW-0547">Nucleotide-binding</keyword>
<evidence type="ECO:0000313" key="18">
    <source>
        <dbReference type="Proteomes" id="UP000031488"/>
    </source>
</evidence>
<dbReference type="Proteomes" id="UP000031488">
    <property type="component" value="Unassembled WGS sequence"/>
</dbReference>
<keyword evidence="8 17" id="KW-0418">Kinase</keyword>
<evidence type="ECO:0000256" key="10">
    <source>
        <dbReference type="ARBA" id="ARBA00022842"/>
    </source>
</evidence>
<keyword evidence="4" id="KW-0963">Cytoplasm</keyword>
<evidence type="ECO:0000256" key="3">
    <source>
        <dbReference type="ARBA" id="ARBA00012103"/>
    </source>
</evidence>
<comment type="pathway">
    <text evidence="12">Isoprenoid biosynthesis; isopentenyl diphosphate biosynthesis via mevalonate pathway; isopentenyl diphosphate from (R)-mevalonate: step 1/3.</text>
</comment>
<dbReference type="PANTHER" id="PTHR43290">
    <property type="entry name" value="MEVALONATE KINASE"/>
    <property type="match status" value="1"/>
</dbReference>
<name>A0A0B8ZXB3_BRELN</name>
<dbReference type="InterPro" id="IPR014721">
    <property type="entry name" value="Ribsml_uS5_D2-typ_fold_subgr"/>
</dbReference>
<evidence type="ECO:0000256" key="4">
    <source>
        <dbReference type="ARBA" id="ARBA00022490"/>
    </source>
</evidence>
<evidence type="ECO:0000256" key="5">
    <source>
        <dbReference type="ARBA" id="ARBA00022516"/>
    </source>
</evidence>
<comment type="subcellular location">
    <subcellularLocation>
        <location evidence="1">Cytoplasm</location>
    </subcellularLocation>
</comment>
<evidence type="ECO:0000256" key="2">
    <source>
        <dbReference type="ARBA" id="ARBA00006495"/>
    </source>
</evidence>
<dbReference type="SUPFAM" id="SSF55060">
    <property type="entry name" value="GHMP Kinase, C-terminal domain"/>
    <property type="match status" value="1"/>
</dbReference>
<evidence type="ECO:0000256" key="1">
    <source>
        <dbReference type="ARBA" id="ARBA00004496"/>
    </source>
</evidence>
<dbReference type="NCBIfam" id="TIGR00549">
    <property type="entry name" value="mevalon_kin"/>
    <property type="match status" value="1"/>
</dbReference>
<dbReference type="PANTHER" id="PTHR43290:SF2">
    <property type="entry name" value="MEVALONATE KINASE"/>
    <property type="match status" value="1"/>
</dbReference>
<evidence type="ECO:0000259" key="14">
    <source>
        <dbReference type="Pfam" id="PF00288"/>
    </source>
</evidence>
<dbReference type="InterPro" id="IPR006203">
    <property type="entry name" value="GHMP_knse_ATP-bd_CS"/>
</dbReference>
<accession>A0A0B8ZXB3</accession>
<feature type="domain" description="GHMP kinase N-terminal" evidence="14">
    <location>
        <begin position="109"/>
        <end position="181"/>
    </location>
</feature>
<feature type="domain" description="GHMP kinase C-terminal" evidence="15">
    <location>
        <begin position="252"/>
        <end position="331"/>
    </location>
</feature>
<dbReference type="Gene3D" id="3.30.70.890">
    <property type="entry name" value="GHMP kinase, C-terminal domain"/>
    <property type="match status" value="1"/>
</dbReference>
<dbReference type="GO" id="GO:0005829">
    <property type="term" value="C:cytosol"/>
    <property type="evidence" value="ECO:0007669"/>
    <property type="project" value="TreeGrafter"/>
</dbReference>
<evidence type="ECO:0000256" key="7">
    <source>
        <dbReference type="ARBA" id="ARBA00022741"/>
    </source>
</evidence>
<evidence type="ECO:0000256" key="6">
    <source>
        <dbReference type="ARBA" id="ARBA00022679"/>
    </source>
</evidence>
<evidence type="ECO:0000313" key="16">
    <source>
        <dbReference type="EMBL" id="AMT92555.1"/>
    </source>
</evidence>
<protein>
    <recommendedName>
        <fullName evidence="3">mevalonate kinase</fullName>
        <ecNumber evidence="3">2.7.1.36</ecNumber>
    </recommendedName>
</protein>
<dbReference type="InterPro" id="IPR006204">
    <property type="entry name" value="GHMP_kinase_N_dom"/>
</dbReference>
<dbReference type="AlphaFoldDB" id="A0A0B8ZXB3"/>